<evidence type="ECO:0000256" key="3">
    <source>
        <dbReference type="ARBA" id="ARBA00006669"/>
    </source>
</evidence>
<gene>
    <name evidence="11" type="ORF">BFG52_03590</name>
</gene>
<feature type="transmembrane region" description="Helical" evidence="10">
    <location>
        <begin position="88"/>
        <end position="106"/>
    </location>
</feature>
<feature type="transmembrane region" description="Helical" evidence="10">
    <location>
        <begin position="137"/>
        <end position="156"/>
    </location>
</feature>
<evidence type="ECO:0000256" key="9">
    <source>
        <dbReference type="ARBA" id="ARBA00023136"/>
    </source>
</evidence>
<organism evidence="11 12">
    <name type="scientific">Acinetobacter larvae</name>
    <dbReference type="NCBI Taxonomy" id="1789224"/>
    <lineage>
        <taxon>Bacteria</taxon>
        <taxon>Pseudomonadati</taxon>
        <taxon>Pseudomonadota</taxon>
        <taxon>Gammaproteobacteria</taxon>
        <taxon>Moraxellales</taxon>
        <taxon>Moraxellaceae</taxon>
        <taxon>Acinetobacter</taxon>
    </lineage>
</organism>
<dbReference type="OrthoDB" id="9791248at2"/>
<dbReference type="STRING" id="1789224.BFG52_03590"/>
<keyword evidence="7 10" id="KW-0812">Transmembrane</keyword>
<keyword evidence="5" id="KW-0813">Transport</keyword>
<dbReference type="Proteomes" id="UP000093391">
    <property type="component" value="Chromosome"/>
</dbReference>
<feature type="transmembrane region" description="Helical" evidence="10">
    <location>
        <begin position="112"/>
        <end position="130"/>
    </location>
</feature>
<evidence type="ECO:0000313" key="11">
    <source>
        <dbReference type="EMBL" id="AOA57525.1"/>
    </source>
</evidence>
<comment type="function">
    <text evidence="1">Required for nicotinamide riboside transport across the inner membrane.</text>
</comment>
<keyword evidence="8 10" id="KW-1133">Transmembrane helix</keyword>
<evidence type="ECO:0000256" key="8">
    <source>
        <dbReference type="ARBA" id="ARBA00022989"/>
    </source>
</evidence>
<evidence type="ECO:0000256" key="4">
    <source>
        <dbReference type="ARBA" id="ARBA00017522"/>
    </source>
</evidence>
<dbReference type="GO" id="GO:0005886">
    <property type="term" value="C:plasma membrane"/>
    <property type="evidence" value="ECO:0007669"/>
    <property type="project" value="UniProtKB-SubCell"/>
</dbReference>
<evidence type="ECO:0000256" key="2">
    <source>
        <dbReference type="ARBA" id="ARBA00004651"/>
    </source>
</evidence>
<evidence type="ECO:0000313" key="12">
    <source>
        <dbReference type="Proteomes" id="UP000093391"/>
    </source>
</evidence>
<dbReference type="RefSeq" id="WP_067552740.1">
    <property type="nucleotide sequence ID" value="NZ_CP016895.1"/>
</dbReference>
<sequence length="188" mass="22055">MTSLEIIAVPIAIFGVILTIKRRMACWLINMIACLLYSYIFYQSRLFAETILQFFFIAMNIYGFYHWRRGQQLDHEIRIEAAGILKMLGQLCCAISLGLLFGWSLHYFSHAALPYLDAMLAALSLLATYWSSRKYIATWYMWIILNTCYVGMFIFSGLWLTAMLYAIFIGLAFVGWQQWHEAWRKQCY</sequence>
<keyword evidence="6" id="KW-1003">Cell membrane</keyword>
<proteinExistence type="inferred from homology"/>
<evidence type="ECO:0000256" key="6">
    <source>
        <dbReference type="ARBA" id="ARBA00022475"/>
    </source>
</evidence>
<feature type="transmembrane region" description="Helical" evidence="10">
    <location>
        <begin position="24"/>
        <end position="40"/>
    </location>
</feature>
<dbReference type="KEGG" id="ala:BFG52_03590"/>
<comment type="similarity">
    <text evidence="3">Belongs to the nicotinamide ribonucleoside (NR) uptake permease (TC 4.B.1) family.</text>
</comment>
<dbReference type="PANTHER" id="PTHR36122:SF2">
    <property type="entry name" value="NICOTINAMIDE RIBOSIDE TRANSPORTER PNUC"/>
    <property type="match status" value="1"/>
</dbReference>
<feature type="transmembrane region" description="Helical" evidence="10">
    <location>
        <begin position="46"/>
        <end position="67"/>
    </location>
</feature>
<dbReference type="GO" id="GO:0034257">
    <property type="term" value="F:nicotinamide riboside transmembrane transporter activity"/>
    <property type="evidence" value="ECO:0007669"/>
    <property type="project" value="InterPro"/>
</dbReference>
<evidence type="ECO:0000256" key="7">
    <source>
        <dbReference type="ARBA" id="ARBA00022692"/>
    </source>
</evidence>
<comment type="subcellular location">
    <subcellularLocation>
        <location evidence="2">Cell membrane</location>
        <topology evidence="2">Multi-pass membrane protein</topology>
    </subcellularLocation>
</comment>
<dbReference type="PANTHER" id="PTHR36122">
    <property type="entry name" value="NICOTINAMIDE RIBOSIDE TRANSPORTER PNUC"/>
    <property type="match status" value="1"/>
</dbReference>
<dbReference type="Pfam" id="PF04973">
    <property type="entry name" value="NMN_transporter"/>
    <property type="match status" value="1"/>
</dbReference>
<dbReference type="NCBIfam" id="TIGR01528">
    <property type="entry name" value="NMN_trans_PnuC"/>
    <property type="match status" value="1"/>
</dbReference>
<evidence type="ECO:0000256" key="1">
    <source>
        <dbReference type="ARBA" id="ARBA00002672"/>
    </source>
</evidence>
<feature type="transmembrane region" description="Helical" evidence="10">
    <location>
        <begin position="162"/>
        <end position="179"/>
    </location>
</feature>
<evidence type="ECO:0000256" key="10">
    <source>
        <dbReference type="SAM" id="Phobius"/>
    </source>
</evidence>
<dbReference type="EMBL" id="CP016895">
    <property type="protein sequence ID" value="AOA57525.1"/>
    <property type="molecule type" value="Genomic_DNA"/>
</dbReference>
<dbReference type="AlphaFoldDB" id="A0A1B2LX69"/>
<evidence type="ECO:0000256" key="5">
    <source>
        <dbReference type="ARBA" id="ARBA00022448"/>
    </source>
</evidence>
<reference evidence="11 12" key="1">
    <citation type="submission" date="2016-08" db="EMBL/GenBank/DDBJ databases">
        <authorList>
            <person name="Seilhamer J.J."/>
        </authorList>
    </citation>
    <scope>NUCLEOTIDE SEQUENCE [LARGE SCALE GENOMIC DNA]</scope>
    <source>
        <strain evidence="11 12">BRTC-1</strain>
    </source>
</reference>
<accession>A0A1B2LX69</accession>
<protein>
    <recommendedName>
        <fullName evidence="4">Nicotinamide riboside transporter PnuC</fullName>
    </recommendedName>
</protein>
<keyword evidence="12" id="KW-1185">Reference proteome</keyword>
<keyword evidence="9 10" id="KW-0472">Membrane</keyword>
<dbReference type="InterPro" id="IPR006419">
    <property type="entry name" value="NMN_transpt_PnuC"/>
</dbReference>
<name>A0A1B2LX69_9GAMM</name>